<evidence type="ECO:0000313" key="2">
    <source>
        <dbReference type="EMBL" id="RTI05599.1"/>
    </source>
</evidence>
<evidence type="ECO:0008006" key="5">
    <source>
        <dbReference type="Google" id="ProtNLM"/>
    </source>
</evidence>
<dbReference type="RefSeq" id="WP_126178197.1">
    <property type="nucleotide sequence ID" value="NZ_PELN01000332.1"/>
</dbReference>
<accession>A0A430R3V4</accession>
<gene>
    <name evidence="2" type="ORF">CSW25_10775</name>
    <name evidence="1" type="ORF">CSW45_08710</name>
</gene>
<dbReference type="Proteomes" id="UP000287962">
    <property type="component" value="Unassembled WGS sequence"/>
</dbReference>
<dbReference type="Proteomes" id="UP000286910">
    <property type="component" value="Unassembled WGS sequence"/>
</dbReference>
<reference evidence="2" key="1">
    <citation type="submission" date="2017-10" db="EMBL/GenBank/DDBJ databases">
        <authorList>
            <person name="Wilpiszeski R.L."/>
            <person name="Zhidan Z."/>
            <person name="House C.H."/>
        </authorList>
    </citation>
    <scope>NUCLEOTIDE SEQUENCE</scope>
    <source>
        <strain evidence="2">12_S12</strain>
    </source>
</reference>
<evidence type="ECO:0000313" key="4">
    <source>
        <dbReference type="Proteomes" id="UP000287962"/>
    </source>
</evidence>
<name>A0A430R3V4_THESC</name>
<sequence length="338" mass="38071">MEQYPASETLLPALEEATERIGRDFLYRVHLSLHRALGLPPLPRGAVERVYGMPIPHRTLAKARLTPEEAWSKALKRFRELRAKGIPLRPRDIRELSSAVVDRWYALEMVEDRAKAQALRNFLAGFLRAHPRLPSRPPETVPEAVALLRLREAEAWALEWAVEHLAEHVRGLAEDTRRGVAQVLMGAVGRSDPPEAVGRQLLDRFGTLNRDWRRIAITETAAAHGAGFLTAMIGQEVEWVAAQDACPYCRRYHGRRFLVVAPDHPHKDFQVHMWPGKTNVGRSFHPYTASGKKRSEGELAGPAIPAHPHCRCRVVPVVGRSAYEDPEAMRRIRAILGT</sequence>
<protein>
    <recommendedName>
        <fullName evidence="5">Phage head morphogenesis domain-containing protein</fullName>
    </recommendedName>
</protein>
<evidence type="ECO:0000313" key="1">
    <source>
        <dbReference type="EMBL" id="RTH02023.1"/>
    </source>
</evidence>
<proteinExistence type="predicted"/>
<organism evidence="1 3">
    <name type="scientific">Thermus scotoductus</name>
    <dbReference type="NCBI Taxonomy" id="37636"/>
    <lineage>
        <taxon>Bacteria</taxon>
        <taxon>Thermotogati</taxon>
        <taxon>Deinococcota</taxon>
        <taxon>Deinococci</taxon>
        <taxon>Thermales</taxon>
        <taxon>Thermaceae</taxon>
        <taxon>Thermus</taxon>
    </lineage>
</organism>
<reference evidence="3 4" key="2">
    <citation type="journal article" date="2019" name="Extremophiles">
        <title>Biogeography of thermophiles and predominance of Thermus scotoductus in domestic water heaters.</title>
        <authorList>
            <person name="Wilpiszeski R.L."/>
            <person name="Zhang Z."/>
            <person name="House C.H."/>
        </authorList>
    </citation>
    <scope>NUCLEOTIDE SEQUENCE [LARGE SCALE GENOMIC DNA]</scope>
    <source>
        <strain evidence="2 4">12_S12</strain>
        <strain evidence="1 3">32_S32</strain>
    </source>
</reference>
<dbReference type="EMBL" id="PEML01000296">
    <property type="protein sequence ID" value="RTI05599.1"/>
    <property type="molecule type" value="Genomic_DNA"/>
</dbReference>
<dbReference type="EMBL" id="PELR01000301">
    <property type="protein sequence ID" value="RTH02023.1"/>
    <property type="molecule type" value="Genomic_DNA"/>
</dbReference>
<evidence type="ECO:0000313" key="3">
    <source>
        <dbReference type="Proteomes" id="UP000286910"/>
    </source>
</evidence>
<comment type="caution">
    <text evidence="1">The sequence shown here is derived from an EMBL/GenBank/DDBJ whole genome shotgun (WGS) entry which is preliminary data.</text>
</comment>
<keyword evidence="4" id="KW-1185">Reference proteome</keyword>
<dbReference type="AlphaFoldDB" id="A0A430R3V4"/>